<evidence type="ECO:0000313" key="6">
    <source>
        <dbReference type="Proteomes" id="UP000004995"/>
    </source>
</evidence>
<keyword evidence="1" id="KW-1015">Disulfide bond</keyword>
<sequence length="68" mass="7464">MKEKGKIPAMTALVLLLLTLGTRAELCEKVKQFSWVCDEPLCIKGCTNEGYTGGYCNGWPHPGRCVCT</sequence>
<evidence type="ECO:0000313" key="4">
    <source>
        <dbReference type="EMBL" id="RCV13610.1"/>
    </source>
</evidence>
<dbReference type="HOGENOM" id="CLU_161668_2_1_1"/>
<dbReference type="Gene3D" id="3.30.30.10">
    <property type="entry name" value="Knottin, scorpion toxin-like"/>
    <property type="match status" value="1"/>
</dbReference>
<evidence type="ECO:0000256" key="2">
    <source>
        <dbReference type="SAM" id="SignalP"/>
    </source>
</evidence>
<dbReference type="InterPro" id="IPR001542">
    <property type="entry name" value="Defensin_invertebrate/fungal"/>
</dbReference>
<dbReference type="GO" id="GO:0006952">
    <property type="term" value="P:defense response"/>
    <property type="evidence" value="ECO:0007669"/>
    <property type="project" value="InterPro"/>
</dbReference>
<keyword evidence="6" id="KW-1185">Reference proteome</keyword>
<feature type="domain" description="Invertebrate defensins family profile" evidence="3">
    <location>
        <begin position="38"/>
        <end position="67"/>
    </location>
</feature>
<dbReference type="InterPro" id="IPR036574">
    <property type="entry name" value="Scorpion_toxin-like_sf"/>
</dbReference>
<dbReference type="EMBL" id="CM003529">
    <property type="protein sequence ID" value="RCV13610.1"/>
    <property type="molecule type" value="Genomic_DNA"/>
</dbReference>
<reference evidence="4" key="2">
    <citation type="submission" date="2015-07" db="EMBL/GenBank/DDBJ databases">
        <authorList>
            <person name="Noorani M."/>
        </authorList>
    </citation>
    <scope>NUCLEOTIDE SEQUENCE</scope>
    <source>
        <strain evidence="4">Yugu1</strain>
    </source>
</reference>
<dbReference type="Gramene" id="KQL26316">
    <property type="protein sequence ID" value="KQL26316"/>
    <property type="gene ID" value="SETIT_032314mg"/>
</dbReference>
<evidence type="ECO:0000313" key="5">
    <source>
        <dbReference type="EnsemblPlants" id="KQL26316"/>
    </source>
</evidence>
<reference evidence="5" key="3">
    <citation type="submission" date="2018-08" db="UniProtKB">
        <authorList>
            <consortium name="EnsemblPlants"/>
        </authorList>
    </citation>
    <scope>IDENTIFICATION</scope>
    <source>
        <strain evidence="5">Yugu1</strain>
    </source>
</reference>
<reference evidence="4 6" key="1">
    <citation type="journal article" date="2012" name="Nat. Biotechnol.">
        <title>Reference genome sequence of the model plant Setaria.</title>
        <authorList>
            <person name="Bennetzen J.L."/>
            <person name="Schmutz J."/>
            <person name="Wang H."/>
            <person name="Percifield R."/>
            <person name="Hawkins J."/>
            <person name="Pontaroli A.C."/>
            <person name="Estep M."/>
            <person name="Feng L."/>
            <person name="Vaughn J.N."/>
            <person name="Grimwood J."/>
            <person name="Jenkins J."/>
            <person name="Barry K."/>
            <person name="Lindquist E."/>
            <person name="Hellsten U."/>
            <person name="Deshpande S."/>
            <person name="Wang X."/>
            <person name="Wu X."/>
            <person name="Mitros T."/>
            <person name="Triplett J."/>
            <person name="Yang X."/>
            <person name="Ye C.Y."/>
            <person name="Mauro-Herrera M."/>
            <person name="Wang L."/>
            <person name="Li P."/>
            <person name="Sharma M."/>
            <person name="Sharma R."/>
            <person name="Ronald P.C."/>
            <person name="Panaud O."/>
            <person name="Kellogg E.A."/>
            <person name="Brutnell T.P."/>
            <person name="Doust A.N."/>
            <person name="Tuskan G.A."/>
            <person name="Rokhsar D."/>
            <person name="Devos K.M."/>
        </authorList>
    </citation>
    <scope>NUCLEOTIDE SEQUENCE [LARGE SCALE GENOMIC DNA]</scope>
    <source>
        <strain evidence="6">cv. Yugu1</strain>
        <strain evidence="4">Yugu1</strain>
    </source>
</reference>
<dbReference type="Pfam" id="PF01097">
    <property type="entry name" value="Defensin_2"/>
    <property type="match status" value="1"/>
</dbReference>
<gene>
    <name evidence="4" type="ORF">SETIT_2G359500v2</name>
</gene>
<dbReference type="EMBL" id="AGNK02001297">
    <property type="status" value="NOT_ANNOTATED_CDS"/>
    <property type="molecule type" value="Genomic_DNA"/>
</dbReference>
<keyword evidence="2" id="KW-0732">Signal</keyword>
<feature type="chain" id="PRO_5010128438" description="Invertebrate defensins family profile domain-containing protein" evidence="2">
    <location>
        <begin position="25"/>
        <end position="68"/>
    </location>
</feature>
<name>K4A0C5_SETIT</name>
<dbReference type="Proteomes" id="UP000004995">
    <property type="component" value="Unassembled WGS sequence"/>
</dbReference>
<evidence type="ECO:0000256" key="1">
    <source>
        <dbReference type="ARBA" id="ARBA00023157"/>
    </source>
</evidence>
<protein>
    <recommendedName>
        <fullName evidence="3">Invertebrate defensins family profile domain-containing protein</fullName>
    </recommendedName>
</protein>
<feature type="signal peptide" evidence="2">
    <location>
        <begin position="1"/>
        <end position="24"/>
    </location>
</feature>
<proteinExistence type="predicted"/>
<organism evidence="4">
    <name type="scientific">Setaria italica</name>
    <name type="common">Foxtail millet</name>
    <name type="synonym">Panicum italicum</name>
    <dbReference type="NCBI Taxonomy" id="4555"/>
    <lineage>
        <taxon>Eukaryota</taxon>
        <taxon>Viridiplantae</taxon>
        <taxon>Streptophyta</taxon>
        <taxon>Embryophyta</taxon>
        <taxon>Tracheophyta</taxon>
        <taxon>Spermatophyta</taxon>
        <taxon>Magnoliopsida</taxon>
        <taxon>Liliopsida</taxon>
        <taxon>Poales</taxon>
        <taxon>Poaceae</taxon>
        <taxon>PACMAD clade</taxon>
        <taxon>Panicoideae</taxon>
        <taxon>Panicodae</taxon>
        <taxon>Paniceae</taxon>
        <taxon>Cenchrinae</taxon>
        <taxon>Setaria</taxon>
    </lineage>
</organism>
<dbReference type="EnsemblPlants" id="KQL26316">
    <property type="protein sequence ID" value="KQL26316"/>
    <property type="gene ID" value="SETIT_032314mg"/>
</dbReference>
<dbReference type="AlphaFoldDB" id="K4A0C5"/>
<accession>K4A0C5</accession>
<evidence type="ECO:0000259" key="3">
    <source>
        <dbReference type="Pfam" id="PF01097"/>
    </source>
</evidence>